<sequence length="324" mass="35592">MDLPMASGQFDRDAVRRNDANYLNSLKDSPNTSYILVTACGEVAIKSDHVYGQAPHGGLTPPDLAHMEAEQLLELSHAQVAQLPFSPQEPYYLGKYGEKSYLALRVEAPSQQLEENWQRCFAPLRAVAGMLEPYQGELAAAAVALATWDKNTKFCERCGASLKLACAGWEKHCTACAHITYPRTDPAIIVAITDDAERLLLIHGATWQPGRYSVVAGFVEAGESLEAAVVREALEETGIKISQASYCSSQPWPFPRSLMFAFTARAGGQQEPKADMQEVGHAFWVSREEFTQLVLEGKVIVPGRASSGHALVRAWYGRELPQPR</sequence>
<evidence type="ECO:0000256" key="6">
    <source>
        <dbReference type="ARBA" id="ARBA00022801"/>
    </source>
</evidence>
<keyword evidence="5" id="KW-0479">Metal-binding</keyword>
<evidence type="ECO:0000256" key="2">
    <source>
        <dbReference type="ARBA" id="ARBA00001947"/>
    </source>
</evidence>
<dbReference type="InterPro" id="IPR020476">
    <property type="entry name" value="Nudix_hydrolase"/>
</dbReference>
<evidence type="ECO:0000256" key="1">
    <source>
        <dbReference type="ARBA" id="ARBA00001946"/>
    </source>
</evidence>
<dbReference type="PANTHER" id="PTHR42904:SF6">
    <property type="entry name" value="NAD-CAPPED RNA HYDROLASE NUDT12"/>
    <property type="match status" value="1"/>
</dbReference>
<reference evidence="12" key="1">
    <citation type="submission" date="2022-05" db="EMBL/GenBank/DDBJ databases">
        <title>Using nanopore sequencing to obtain complete genomes from saliva samples.</title>
        <authorList>
            <person name="Baker J.L."/>
        </authorList>
    </citation>
    <scope>NUCLEOTIDE SEQUENCE</scope>
    <source>
        <strain evidence="12">JCVI-JB-Ag32</strain>
    </source>
</reference>
<dbReference type="GO" id="GO:0046872">
    <property type="term" value="F:metal ion binding"/>
    <property type="evidence" value="ECO:0007669"/>
    <property type="project" value="UniProtKB-KW"/>
</dbReference>
<dbReference type="AlphaFoldDB" id="A0A9E7AF31"/>
<dbReference type="InterPro" id="IPR015376">
    <property type="entry name" value="Znr_NADH_PPase"/>
</dbReference>
<dbReference type="GO" id="GO:0019677">
    <property type="term" value="P:NAD+ catabolic process"/>
    <property type="evidence" value="ECO:0007669"/>
    <property type="project" value="TreeGrafter"/>
</dbReference>
<dbReference type="InterPro" id="IPR020084">
    <property type="entry name" value="NUDIX_hydrolase_CS"/>
</dbReference>
<keyword evidence="7" id="KW-0460">Magnesium</keyword>
<dbReference type="Proteomes" id="UP000830236">
    <property type="component" value="Chromosome"/>
</dbReference>
<dbReference type="InterPro" id="IPR015797">
    <property type="entry name" value="NUDIX_hydrolase-like_dom_sf"/>
</dbReference>
<dbReference type="EC" id="3.6.1.22" evidence="4"/>
<evidence type="ECO:0000313" key="13">
    <source>
        <dbReference type="Proteomes" id="UP000830236"/>
    </source>
</evidence>
<evidence type="ECO:0000256" key="5">
    <source>
        <dbReference type="ARBA" id="ARBA00022723"/>
    </source>
</evidence>
<evidence type="ECO:0000256" key="3">
    <source>
        <dbReference type="ARBA" id="ARBA00009595"/>
    </source>
</evidence>
<comment type="catalytic activity">
    <reaction evidence="9">
        <text>a 5'-end NAD(+)-phospho-ribonucleoside in mRNA + H2O = a 5'-end phospho-adenosine-phospho-ribonucleoside in mRNA + beta-nicotinamide D-ribonucleotide + 2 H(+)</text>
        <dbReference type="Rhea" id="RHEA:60876"/>
        <dbReference type="Rhea" id="RHEA-COMP:15698"/>
        <dbReference type="Rhea" id="RHEA-COMP:15719"/>
        <dbReference type="ChEBI" id="CHEBI:14649"/>
        <dbReference type="ChEBI" id="CHEBI:15377"/>
        <dbReference type="ChEBI" id="CHEBI:15378"/>
        <dbReference type="ChEBI" id="CHEBI:144029"/>
        <dbReference type="ChEBI" id="CHEBI:144051"/>
    </reaction>
    <physiologicalReaction direction="left-to-right" evidence="9">
        <dbReference type="Rhea" id="RHEA:60877"/>
    </physiologicalReaction>
</comment>
<evidence type="ECO:0000256" key="7">
    <source>
        <dbReference type="ARBA" id="ARBA00022842"/>
    </source>
</evidence>
<evidence type="ECO:0000256" key="10">
    <source>
        <dbReference type="RuleBase" id="RU003476"/>
    </source>
</evidence>
<protein>
    <recommendedName>
        <fullName evidence="4">NAD(+) diphosphatase</fullName>
        <ecNumber evidence="4">3.6.1.22</ecNumber>
    </recommendedName>
</protein>
<evidence type="ECO:0000259" key="11">
    <source>
        <dbReference type="PROSITE" id="PS51462"/>
    </source>
</evidence>
<dbReference type="Gene3D" id="3.90.79.10">
    <property type="entry name" value="Nucleoside Triphosphate Pyrophosphohydrolase"/>
    <property type="match status" value="1"/>
</dbReference>
<comment type="cofactor">
    <cofactor evidence="2">
        <name>Zn(2+)</name>
        <dbReference type="ChEBI" id="CHEBI:29105"/>
    </cofactor>
</comment>
<evidence type="ECO:0000256" key="4">
    <source>
        <dbReference type="ARBA" id="ARBA00012381"/>
    </source>
</evidence>
<dbReference type="CDD" id="cd03429">
    <property type="entry name" value="NUDIX_NADH_pyrophosphatase_Nudt13"/>
    <property type="match status" value="1"/>
</dbReference>
<dbReference type="PANTHER" id="PTHR42904">
    <property type="entry name" value="NUDIX HYDROLASE, NUDC SUBFAMILY"/>
    <property type="match status" value="1"/>
</dbReference>
<keyword evidence="6 10" id="KW-0378">Hydrolase</keyword>
<dbReference type="Pfam" id="PF09297">
    <property type="entry name" value="Zn_ribbon_NUD"/>
    <property type="match status" value="1"/>
</dbReference>
<dbReference type="NCBIfam" id="NF001299">
    <property type="entry name" value="PRK00241.1"/>
    <property type="match status" value="1"/>
</dbReference>
<dbReference type="Pfam" id="PF00293">
    <property type="entry name" value="NUDIX"/>
    <property type="match status" value="1"/>
</dbReference>
<dbReference type="PROSITE" id="PS00893">
    <property type="entry name" value="NUDIX_BOX"/>
    <property type="match status" value="1"/>
</dbReference>
<dbReference type="InterPro" id="IPR050241">
    <property type="entry name" value="NAD-cap_RNA_hydrolase_NudC"/>
</dbReference>
<name>A0A9E7AF31_9ACTO</name>
<evidence type="ECO:0000256" key="8">
    <source>
        <dbReference type="ARBA" id="ARBA00023027"/>
    </source>
</evidence>
<dbReference type="KEGG" id="agh:M3I41_06330"/>
<dbReference type="GO" id="GO:0005829">
    <property type="term" value="C:cytosol"/>
    <property type="evidence" value="ECO:0007669"/>
    <property type="project" value="TreeGrafter"/>
</dbReference>
<keyword evidence="8" id="KW-0520">NAD</keyword>
<proteinExistence type="inferred from homology"/>
<organism evidence="12 13">
    <name type="scientific">Actinomyces graevenitzii</name>
    <dbReference type="NCBI Taxonomy" id="55565"/>
    <lineage>
        <taxon>Bacteria</taxon>
        <taxon>Bacillati</taxon>
        <taxon>Actinomycetota</taxon>
        <taxon>Actinomycetes</taxon>
        <taxon>Actinomycetales</taxon>
        <taxon>Actinomycetaceae</taxon>
        <taxon>Actinomyces</taxon>
    </lineage>
</organism>
<accession>A0A9E7AF31</accession>
<dbReference type="GO" id="GO:0035529">
    <property type="term" value="F:NADH pyrophosphatase activity"/>
    <property type="evidence" value="ECO:0007669"/>
    <property type="project" value="TreeGrafter"/>
</dbReference>
<dbReference type="Gene3D" id="3.90.79.20">
    <property type="match status" value="1"/>
</dbReference>
<dbReference type="InterPro" id="IPR049734">
    <property type="entry name" value="NudC-like_C"/>
</dbReference>
<dbReference type="SUPFAM" id="SSF55811">
    <property type="entry name" value="Nudix"/>
    <property type="match status" value="1"/>
</dbReference>
<dbReference type="EMBL" id="CP097095">
    <property type="protein sequence ID" value="UQF79210.1"/>
    <property type="molecule type" value="Genomic_DNA"/>
</dbReference>
<comment type="similarity">
    <text evidence="3">Belongs to the Nudix hydrolase family. NudC subfamily.</text>
</comment>
<evidence type="ECO:0000313" key="12">
    <source>
        <dbReference type="EMBL" id="UQF79210.1"/>
    </source>
</evidence>
<evidence type="ECO:0000256" key="9">
    <source>
        <dbReference type="ARBA" id="ARBA00023679"/>
    </source>
</evidence>
<comment type="cofactor">
    <cofactor evidence="1">
        <name>Mg(2+)</name>
        <dbReference type="ChEBI" id="CHEBI:18420"/>
    </cofactor>
</comment>
<dbReference type="InterPro" id="IPR000086">
    <property type="entry name" value="NUDIX_hydrolase_dom"/>
</dbReference>
<gene>
    <name evidence="12" type="primary">nudC</name>
    <name evidence="12" type="ORF">M3I41_06330</name>
</gene>
<dbReference type="GO" id="GO:0006742">
    <property type="term" value="P:NADP+ catabolic process"/>
    <property type="evidence" value="ECO:0007669"/>
    <property type="project" value="TreeGrafter"/>
</dbReference>
<dbReference type="PROSITE" id="PS51462">
    <property type="entry name" value="NUDIX"/>
    <property type="match status" value="1"/>
</dbReference>
<dbReference type="PRINTS" id="PR00502">
    <property type="entry name" value="NUDIXFAMILY"/>
</dbReference>
<feature type="domain" description="Nudix hydrolase" evidence="11">
    <location>
        <begin position="182"/>
        <end position="307"/>
    </location>
</feature>